<organism evidence="4">
    <name type="scientific">Guillardia theta (strain CCMP2712)</name>
    <name type="common">Cryptophyte</name>
    <dbReference type="NCBI Taxonomy" id="905079"/>
    <lineage>
        <taxon>Eukaryota</taxon>
        <taxon>Cryptophyceae</taxon>
        <taxon>Pyrenomonadales</taxon>
        <taxon>Geminigeraceae</taxon>
        <taxon>Guillardia</taxon>
    </lineage>
</organism>
<feature type="region of interest" description="Disordered" evidence="1">
    <location>
        <begin position="656"/>
        <end position="675"/>
    </location>
</feature>
<dbReference type="PaxDb" id="55529-EKX46952"/>
<dbReference type="AlphaFoldDB" id="L1JF68"/>
<keyword evidence="2" id="KW-0732">Signal</keyword>
<evidence type="ECO:0000313" key="5">
    <source>
        <dbReference type="EnsemblProtists" id="EKX46952"/>
    </source>
</evidence>
<name>L1JF68_GUITC</name>
<dbReference type="Gene3D" id="1.25.40.20">
    <property type="entry name" value="Ankyrin repeat-containing domain"/>
    <property type="match status" value="1"/>
</dbReference>
<gene>
    <name evidence="4" type="ORF">GUITHDRAFT_107303</name>
</gene>
<reference evidence="5" key="3">
    <citation type="submission" date="2016-03" db="UniProtKB">
        <authorList>
            <consortium name="EnsemblProtists"/>
        </authorList>
    </citation>
    <scope>IDENTIFICATION</scope>
</reference>
<accession>L1JF68</accession>
<protein>
    <recommendedName>
        <fullName evidence="3">DUF5710 domain-containing protein</fullName>
    </recommendedName>
</protein>
<dbReference type="HOGENOM" id="CLU_407393_0_0_1"/>
<reference evidence="4 6" key="1">
    <citation type="journal article" date="2012" name="Nature">
        <title>Algal genomes reveal evolutionary mosaicism and the fate of nucleomorphs.</title>
        <authorList>
            <consortium name="DOE Joint Genome Institute"/>
            <person name="Curtis B.A."/>
            <person name="Tanifuji G."/>
            <person name="Burki F."/>
            <person name="Gruber A."/>
            <person name="Irimia M."/>
            <person name="Maruyama S."/>
            <person name="Arias M.C."/>
            <person name="Ball S.G."/>
            <person name="Gile G.H."/>
            <person name="Hirakawa Y."/>
            <person name="Hopkins J.F."/>
            <person name="Kuo A."/>
            <person name="Rensing S.A."/>
            <person name="Schmutz J."/>
            <person name="Symeonidi A."/>
            <person name="Elias M."/>
            <person name="Eveleigh R.J."/>
            <person name="Herman E.K."/>
            <person name="Klute M.J."/>
            <person name="Nakayama T."/>
            <person name="Obornik M."/>
            <person name="Reyes-Prieto A."/>
            <person name="Armbrust E.V."/>
            <person name="Aves S.J."/>
            <person name="Beiko R.G."/>
            <person name="Coutinho P."/>
            <person name="Dacks J.B."/>
            <person name="Durnford D.G."/>
            <person name="Fast N.M."/>
            <person name="Green B.R."/>
            <person name="Grisdale C.J."/>
            <person name="Hempel F."/>
            <person name="Henrissat B."/>
            <person name="Hoppner M.P."/>
            <person name="Ishida K."/>
            <person name="Kim E."/>
            <person name="Koreny L."/>
            <person name="Kroth P.G."/>
            <person name="Liu Y."/>
            <person name="Malik S.B."/>
            <person name="Maier U.G."/>
            <person name="McRose D."/>
            <person name="Mock T."/>
            <person name="Neilson J.A."/>
            <person name="Onodera N.T."/>
            <person name="Poole A.M."/>
            <person name="Pritham E.J."/>
            <person name="Richards T.A."/>
            <person name="Rocap G."/>
            <person name="Roy S.W."/>
            <person name="Sarai C."/>
            <person name="Schaack S."/>
            <person name="Shirato S."/>
            <person name="Slamovits C.H."/>
            <person name="Spencer D.F."/>
            <person name="Suzuki S."/>
            <person name="Worden A.Z."/>
            <person name="Zauner S."/>
            <person name="Barry K."/>
            <person name="Bell C."/>
            <person name="Bharti A.K."/>
            <person name="Crow J.A."/>
            <person name="Grimwood J."/>
            <person name="Kramer R."/>
            <person name="Lindquist E."/>
            <person name="Lucas S."/>
            <person name="Salamov A."/>
            <person name="McFadden G.I."/>
            <person name="Lane C.E."/>
            <person name="Keeling P.J."/>
            <person name="Gray M.W."/>
            <person name="Grigoriev I.V."/>
            <person name="Archibald J.M."/>
        </authorList>
    </citation>
    <scope>NUCLEOTIDE SEQUENCE</scope>
    <source>
        <strain evidence="4 6">CCMP2712</strain>
    </source>
</reference>
<dbReference type="InterPro" id="IPR043764">
    <property type="entry name" value="DUF5710"/>
</dbReference>
<dbReference type="EMBL" id="JH992992">
    <property type="protein sequence ID" value="EKX46952.1"/>
    <property type="molecule type" value="Genomic_DNA"/>
</dbReference>
<evidence type="ECO:0000256" key="2">
    <source>
        <dbReference type="SAM" id="SignalP"/>
    </source>
</evidence>
<sequence length="675" mass="77293">MPSSFSILLLLMGHLICSSIELLSLPRIPHVPPYEAHGSLAHNSSHLLPQLRGGAPKIKLGRQAMNKTYLPGSLPEWAEAIVMMKNLTPAERVILCRETFCKLRESVEKHPADKFIMHSDATSDSTDILDDFDDDDDDNGGGTFDNFIDPQTGELKRKKLSGSAKDRRAYIKMLKEKLGDKWDPKILEQIGIRVPNFSDPNLLLREAAKNGEYMEVERQVKAGADVNHTDPQFSCFTPLHWAAWYGSPATCRKLIELGAYKFPLDRGELTPYLLAWDFGRWDVLKELENLGAEYPIVQTMTTRRPKNETRRLTVFNEIFNPAYPKVSNPVEMSKVTIYQSDFFKKYSLRHIKVFDTQKLPMNVTPVAPEHGVKIDEDVQMTDDDEYPCLAKHVLQQEGHTPGAHPEIGPDDWLEPSRLPAWKEEAQEAPREISPPRDLNGRLHLNCPFMDKDACKALGGRWDMDKKSWFVPSGTKSAAFKKWWPREALLASLKQQEEEARKNAPPPVIHLTEEEAEIMVRDRREKGVVEGDWPRASQEFLDYWGINSTYSFPSSNSEVKLLVVEAAADEVGGSEQGQVEDFRPEWANSTLFSSFTPRMLNKKYWALEHDDVQWMLNGYDVEPTDDMEWLQKKKFTQMKRLKRDLYKLARNVTFEEFNPLSEEPEESHGKSAIQFD</sequence>
<dbReference type="STRING" id="905079.L1JF68"/>
<dbReference type="KEGG" id="gtt:GUITHDRAFT_107303"/>
<evidence type="ECO:0000313" key="4">
    <source>
        <dbReference type="EMBL" id="EKX46952.1"/>
    </source>
</evidence>
<dbReference type="GeneID" id="17303516"/>
<dbReference type="Pfam" id="PF18974">
    <property type="entry name" value="DUF5710"/>
    <property type="match status" value="1"/>
</dbReference>
<dbReference type="OrthoDB" id="10688267at2759"/>
<dbReference type="RefSeq" id="XP_005833932.1">
    <property type="nucleotide sequence ID" value="XM_005833875.1"/>
</dbReference>
<reference evidence="6" key="2">
    <citation type="submission" date="2012-11" db="EMBL/GenBank/DDBJ databases">
        <authorList>
            <person name="Kuo A."/>
            <person name="Curtis B.A."/>
            <person name="Tanifuji G."/>
            <person name="Burki F."/>
            <person name="Gruber A."/>
            <person name="Irimia M."/>
            <person name="Maruyama S."/>
            <person name="Arias M.C."/>
            <person name="Ball S.G."/>
            <person name="Gile G.H."/>
            <person name="Hirakawa Y."/>
            <person name="Hopkins J.F."/>
            <person name="Rensing S.A."/>
            <person name="Schmutz J."/>
            <person name="Symeonidi A."/>
            <person name="Elias M."/>
            <person name="Eveleigh R.J."/>
            <person name="Herman E.K."/>
            <person name="Klute M.J."/>
            <person name="Nakayama T."/>
            <person name="Obornik M."/>
            <person name="Reyes-Prieto A."/>
            <person name="Armbrust E.V."/>
            <person name="Aves S.J."/>
            <person name="Beiko R.G."/>
            <person name="Coutinho P."/>
            <person name="Dacks J.B."/>
            <person name="Durnford D.G."/>
            <person name="Fast N.M."/>
            <person name="Green B.R."/>
            <person name="Grisdale C."/>
            <person name="Hempe F."/>
            <person name="Henrissat B."/>
            <person name="Hoppner M.P."/>
            <person name="Ishida K.-I."/>
            <person name="Kim E."/>
            <person name="Koreny L."/>
            <person name="Kroth P.G."/>
            <person name="Liu Y."/>
            <person name="Malik S.-B."/>
            <person name="Maier U.G."/>
            <person name="McRose D."/>
            <person name="Mock T."/>
            <person name="Neilson J.A."/>
            <person name="Onodera N.T."/>
            <person name="Poole A.M."/>
            <person name="Pritham E.J."/>
            <person name="Richards T.A."/>
            <person name="Rocap G."/>
            <person name="Roy S.W."/>
            <person name="Sarai C."/>
            <person name="Schaack S."/>
            <person name="Shirato S."/>
            <person name="Slamovits C.H."/>
            <person name="Spencer D.F."/>
            <person name="Suzuki S."/>
            <person name="Worden A.Z."/>
            <person name="Zauner S."/>
            <person name="Barry K."/>
            <person name="Bell C."/>
            <person name="Bharti A.K."/>
            <person name="Crow J.A."/>
            <person name="Grimwood J."/>
            <person name="Kramer R."/>
            <person name="Lindquist E."/>
            <person name="Lucas S."/>
            <person name="Salamov A."/>
            <person name="McFadden G.I."/>
            <person name="Lane C.E."/>
            <person name="Keeling P.J."/>
            <person name="Gray M.W."/>
            <person name="Grigoriev I.V."/>
            <person name="Archibald J.M."/>
        </authorList>
    </citation>
    <scope>NUCLEOTIDE SEQUENCE</scope>
    <source>
        <strain evidence="6">CCMP2712</strain>
    </source>
</reference>
<feature type="signal peptide" evidence="2">
    <location>
        <begin position="1"/>
        <end position="19"/>
    </location>
</feature>
<dbReference type="Proteomes" id="UP000011087">
    <property type="component" value="Unassembled WGS sequence"/>
</dbReference>
<feature type="domain" description="DUF5710" evidence="3">
    <location>
        <begin position="441"/>
        <end position="484"/>
    </location>
</feature>
<evidence type="ECO:0000259" key="3">
    <source>
        <dbReference type="Pfam" id="PF18974"/>
    </source>
</evidence>
<proteinExistence type="predicted"/>
<dbReference type="EnsemblProtists" id="EKX46952">
    <property type="protein sequence ID" value="EKX46952"/>
    <property type="gene ID" value="GUITHDRAFT_107303"/>
</dbReference>
<keyword evidence="6" id="KW-1185">Reference proteome</keyword>
<evidence type="ECO:0000256" key="1">
    <source>
        <dbReference type="SAM" id="MobiDB-lite"/>
    </source>
</evidence>
<dbReference type="InterPro" id="IPR036770">
    <property type="entry name" value="Ankyrin_rpt-contain_sf"/>
</dbReference>
<dbReference type="SUPFAM" id="SSF48403">
    <property type="entry name" value="Ankyrin repeat"/>
    <property type="match status" value="1"/>
</dbReference>
<evidence type="ECO:0000313" key="6">
    <source>
        <dbReference type="Proteomes" id="UP000011087"/>
    </source>
</evidence>
<feature type="chain" id="PRO_5008771239" description="DUF5710 domain-containing protein" evidence="2">
    <location>
        <begin position="20"/>
        <end position="675"/>
    </location>
</feature>